<evidence type="ECO:0000313" key="13">
    <source>
        <dbReference type="Proteomes" id="UP000185003"/>
    </source>
</evidence>
<feature type="domain" description="PPIase FKBP-type" evidence="11">
    <location>
        <begin position="154"/>
        <end position="254"/>
    </location>
</feature>
<organism evidence="12 13">
    <name type="scientific">Chitinophaga niabensis</name>
    <dbReference type="NCBI Taxonomy" id="536979"/>
    <lineage>
        <taxon>Bacteria</taxon>
        <taxon>Pseudomonadati</taxon>
        <taxon>Bacteroidota</taxon>
        <taxon>Chitinophagia</taxon>
        <taxon>Chitinophagales</taxon>
        <taxon>Chitinophagaceae</taxon>
        <taxon>Chitinophaga</taxon>
    </lineage>
</organism>
<dbReference type="PANTHER" id="PTHR47861">
    <property type="entry name" value="FKBP-TYPE PEPTIDYL-PROLYL CIS-TRANS ISOMERASE SLYD"/>
    <property type="match status" value="1"/>
</dbReference>
<evidence type="ECO:0000313" key="12">
    <source>
        <dbReference type="EMBL" id="SIO36736.1"/>
    </source>
</evidence>
<proteinExistence type="inferred from homology"/>
<dbReference type="GO" id="GO:0042026">
    <property type="term" value="P:protein refolding"/>
    <property type="evidence" value="ECO:0007669"/>
    <property type="project" value="UniProtKB-ARBA"/>
</dbReference>
<name>A0A1N6IXZ4_9BACT</name>
<keyword evidence="13" id="KW-1185">Reference proteome</keyword>
<dbReference type="AlphaFoldDB" id="A0A1N6IXZ4"/>
<evidence type="ECO:0000256" key="3">
    <source>
        <dbReference type="ARBA" id="ARBA00006577"/>
    </source>
</evidence>
<dbReference type="PANTHER" id="PTHR47861:SF3">
    <property type="entry name" value="FKBP-TYPE PEPTIDYL-PROLYL CIS-TRANS ISOMERASE SLYD"/>
    <property type="match status" value="1"/>
</dbReference>
<dbReference type="GO" id="GO:0005737">
    <property type="term" value="C:cytoplasm"/>
    <property type="evidence" value="ECO:0007669"/>
    <property type="project" value="UniProtKB-SubCell"/>
</dbReference>
<keyword evidence="4" id="KW-0963">Cytoplasm</keyword>
<reference evidence="13" key="1">
    <citation type="submission" date="2016-11" db="EMBL/GenBank/DDBJ databases">
        <authorList>
            <person name="Varghese N."/>
            <person name="Submissions S."/>
        </authorList>
    </citation>
    <scope>NUCLEOTIDE SEQUENCE [LARGE SCALE GENOMIC DNA]</scope>
    <source>
        <strain evidence="13">DSM 24787</strain>
    </source>
</reference>
<dbReference type="PROSITE" id="PS50059">
    <property type="entry name" value="FKBP_PPIASE"/>
    <property type="match status" value="1"/>
</dbReference>
<gene>
    <name evidence="12" type="ORF">SAMN04488055_3435</name>
</gene>
<dbReference type="InterPro" id="IPR046357">
    <property type="entry name" value="PPIase_dom_sf"/>
</dbReference>
<dbReference type="GO" id="GO:0003755">
    <property type="term" value="F:peptidyl-prolyl cis-trans isomerase activity"/>
    <property type="evidence" value="ECO:0007669"/>
    <property type="project" value="UniProtKB-UniRule"/>
</dbReference>
<comment type="function">
    <text evidence="8">Also involved in hydrogenase metallocenter assembly, probably by participating in the nickel insertion step. This function in hydrogenase biosynthesis requires chaperone activity and the presence of the metal-binding domain, but not PPIase activity.</text>
</comment>
<dbReference type="Gene3D" id="3.10.50.40">
    <property type="match status" value="1"/>
</dbReference>
<dbReference type="STRING" id="536979.SAMN04488055_3435"/>
<evidence type="ECO:0000256" key="9">
    <source>
        <dbReference type="PROSITE-ProRule" id="PRU00277"/>
    </source>
</evidence>
<sequence>MLYKVLTDKGGQHIGIDDFVSFSYIEESEDGQVISRSEDFDDRPALMFRERSRFKGDLFAALGLLGEGDEGVFRIKHSIYKVKVHQVITRGKLDDRSFSNKIEELRAAENIKARDREASRVADFVAANQVREGTVAGLQYKVLKEGAGKKALPGDTIEVNYTASYLGGKVFETTDSQVAKKAEIYNPLLPYKPMAVTISGGTHLSGFEQAMLLFPKGTEALLVIPSALAYGVAGKGAILPYTPIACTISISDIKFQRNDD</sequence>
<comment type="catalytic activity">
    <reaction evidence="1 9 10">
        <text>[protein]-peptidylproline (omega=180) = [protein]-peptidylproline (omega=0)</text>
        <dbReference type="Rhea" id="RHEA:16237"/>
        <dbReference type="Rhea" id="RHEA-COMP:10747"/>
        <dbReference type="Rhea" id="RHEA-COMP:10748"/>
        <dbReference type="ChEBI" id="CHEBI:83833"/>
        <dbReference type="ChEBI" id="CHEBI:83834"/>
        <dbReference type="EC" id="5.2.1.8"/>
    </reaction>
</comment>
<evidence type="ECO:0000256" key="1">
    <source>
        <dbReference type="ARBA" id="ARBA00000971"/>
    </source>
</evidence>
<comment type="subcellular location">
    <subcellularLocation>
        <location evidence="2">Cytoplasm</location>
    </subcellularLocation>
</comment>
<evidence type="ECO:0000259" key="11">
    <source>
        <dbReference type="PROSITE" id="PS50059"/>
    </source>
</evidence>
<comment type="similarity">
    <text evidence="3 10">Belongs to the FKBP-type PPIase family.</text>
</comment>
<accession>A0A1N6IXZ4</accession>
<dbReference type="InterPro" id="IPR001179">
    <property type="entry name" value="PPIase_FKBP_dom"/>
</dbReference>
<keyword evidence="5 9" id="KW-0697">Rotamase</keyword>
<evidence type="ECO:0000256" key="4">
    <source>
        <dbReference type="ARBA" id="ARBA00022490"/>
    </source>
</evidence>
<protein>
    <recommendedName>
        <fullName evidence="10">Peptidyl-prolyl cis-trans isomerase</fullName>
        <ecNumber evidence="10">5.2.1.8</ecNumber>
    </recommendedName>
</protein>
<dbReference type="EMBL" id="FSRA01000002">
    <property type="protein sequence ID" value="SIO36736.1"/>
    <property type="molecule type" value="Genomic_DNA"/>
</dbReference>
<keyword evidence="6" id="KW-0143">Chaperone</keyword>
<evidence type="ECO:0000256" key="10">
    <source>
        <dbReference type="RuleBase" id="RU003915"/>
    </source>
</evidence>
<evidence type="ECO:0000256" key="8">
    <source>
        <dbReference type="ARBA" id="ARBA00037071"/>
    </source>
</evidence>
<keyword evidence="7 9" id="KW-0413">Isomerase</keyword>
<dbReference type="EC" id="5.2.1.8" evidence="10"/>
<evidence type="ECO:0000256" key="5">
    <source>
        <dbReference type="ARBA" id="ARBA00023110"/>
    </source>
</evidence>
<evidence type="ECO:0000256" key="2">
    <source>
        <dbReference type="ARBA" id="ARBA00004496"/>
    </source>
</evidence>
<evidence type="ECO:0000256" key="7">
    <source>
        <dbReference type="ARBA" id="ARBA00023235"/>
    </source>
</evidence>
<dbReference type="Proteomes" id="UP000185003">
    <property type="component" value="Unassembled WGS sequence"/>
</dbReference>
<evidence type="ECO:0000256" key="6">
    <source>
        <dbReference type="ARBA" id="ARBA00023186"/>
    </source>
</evidence>
<dbReference type="Pfam" id="PF00254">
    <property type="entry name" value="FKBP_C"/>
    <property type="match status" value="1"/>
</dbReference>
<dbReference type="SUPFAM" id="SSF54534">
    <property type="entry name" value="FKBP-like"/>
    <property type="match status" value="1"/>
</dbReference>